<feature type="domain" description="Glycosyltransferase 2-like" evidence="1">
    <location>
        <begin position="24"/>
        <end position="190"/>
    </location>
</feature>
<dbReference type="Gene3D" id="3.90.550.10">
    <property type="entry name" value="Spore Coat Polysaccharide Biosynthesis Protein SpsA, Chain A"/>
    <property type="match status" value="1"/>
</dbReference>
<dbReference type="SUPFAM" id="SSF53448">
    <property type="entry name" value="Nucleotide-diphospho-sugar transferases"/>
    <property type="match status" value="1"/>
</dbReference>
<protein>
    <recommendedName>
        <fullName evidence="1">Glycosyltransferase 2-like domain-containing protein</fullName>
    </recommendedName>
</protein>
<dbReference type="InterPro" id="IPR029044">
    <property type="entry name" value="Nucleotide-diphossugar_trans"/>
</dbReference>
<dbReference type="InterPro" id="IPR001173">
    <property type="entry name" value="Glyco_trans_2-like"/>
</dbReference>
<reference evidence="2 3" key="1">
    <citation type="submission" date="2018-03" db="EMBL/GenBank/DDBJ databases">
        <title>Bioinformatic expansion and discovery of thiopeptide antibiotics.</title>
        <authorList>
            <person name="Schwalen C.J."/>
            <person name="Hudson G.A."/>
            <person name="Mitchell D.A."/>
        </authorList>
    </citation>
    <scope>NUCLEOTIDE SEQUENCE [LARGE SCALE GENOMIC DNA]</scope>
    <source>
        <strain evidence="2 3">NRRL 8041</strain>
    </source>
</reference>
<organism evidence="2 3">
    <name type="scientific">Micromonospora arborensis</name>
    <dbReference type="NCBI Taxonomy" id="2116518"/>
    <lineage>
        <taxon>Bacteria</taxon>
        <taxon>Bacillati</taxon>
        <taxon>Actinomycetota</taxon>
        <taxon>Actinomycetes</taxon>
        <taxon>Micromonosporales</taxon>
        <taxon>Micromonosporaceae</taxon>
        <taxon>Micromonospora</taxon>
    </lineage>
</organism>
<dbReference type="AlphaFoldDB" id="A0A318NG10"/>
<dbReference type="InterPro" id="IPR050834">
    <property type="entry name" value="Glycosyltransf_2"/>
</dbReference>
<dbReference type="PANTHER" id="PTHR43685">
    <property type="entry name" value="GLYCOSYLTRANSFERASE"/>
    <property type="match status" value="1"/>
</dbReference>
<accession>A0A318NG10</accession>
<dbReference type="PANTHER" id="PTHR43685:SF2">
    <property type="entry name" value="GLYCOSYLTRANSFERASE 2-LIKE DOMAIN-CONTAINING PROTEIN"/>
    <property type="match status" value="1"/>
</dbReference>
<gene>
    <name evidence="2" type="ORF">C7C45_21575</name>
</gene>
<dbReference type="Proteomes" id="UP000248333">
    <property type="component" value="Unassembled WGS sequence"/>
</dbReference>
<dbReference type="EMBL" id="PYBV01000027">
    <property type="protein sequence ID" value="PYC67585.1"/>
    <property type="molecule type" value="Genomic_DNA"/>
</dbReference>
<evidence type="ECO:0000259" key="1">
    <source>
        <dbReference type="Pfam" id="PF00535"/>
    </source>
</evidence>
<keyword evidence="3" id="KW-1185">Reference proteome</keyword>
<dbReference type="Pfam" id="PF00535">
    <property type="entry name" value="Glycos_transf_2"/>
    <property type="match status" value="1"/>
</dbReference>
<sequence length="303" mass="33608">MEVMVQGVPMSGHEASPAGAATVSVVVPTRNRSELAYARAQWALSQPVVREAVFVVDGSADDTATRLQSLADQDARLRVIVNERNVGPPKAKNIGIRAATSEWVFVIDDDDVPSTNLIAELVQVANEAGADVVGAPWFNIGEGEDVEDRIARAPRLPGGPKLEQPGIFPTSAWTDCVWMHANALYRRSVFAAAMYDEFYSGNYYREETDLFVAAARAGHRVVVTDRGYTYMRSRAGGGIDRASKARYEYFVVRNNWYFLRKHGAWLREQGLIRGSGHEQLSLISRRTKPLARAAGRRLTRWAR</sequence>
<evidence type="ECO:0000313" key="2">
    <source>
        <dbReference type="EMBL" id="PYC67585.1"/>
    </source>
</evidence>
<dbReference type="CDD" id="cd00761">
    <property type="entry name" value="Glyco_tranf_GTA_type"/>
    <property type="match status" value="1"/>
</dbReference>
<evidence type="ECO:0000313" key="3">
    <source>
        <dbReference type="Proteomes" id="UP000248333"/>
    </source>
</evidence>
<proteinExistence type="predicted"/>
<name>A0A318NG10_9ACTN</name>
<comment type="caution">
    <text evidence="2">The sequence shown here is derived from an EMBL/GenBank/DDBJ whole genome shotgun (WGS) entry which is preliminary data.</text>
</comment>